<accession>A0A0J6INC1</accession>
<reference evidence="1 2" key="1">
    <citation type="submission" date="2007-06" db="EMBL/GenBank/DDBJ databases">
        <title>The Genome Sequence of Coccidioides posadasii RMSCC_3488.</title>
        <authorList>
            <consortium name="Coccidioides Genome Resources Consortium"/>
            <consortium name="The Broad Institute Genome Sequencing Platform"/>
            <person name="Henn M.R."/>
            <person name="Sykes S."/>
            <person name="Young S."/>
            <person name="Jaffe D."/>
            <person name="Berlin A."/>
            <person name="Alvarez P."/>
            <person name="Butler J."/>
            <person name="Gnerre S."/>
            <person name="Grabherr M."/>
            <person name="Mauceli E."/>
            <person name="Brockman W."/>
            <person name="Kodira C."/>
            <person name="Alvarado L."/>
            <person name="Zeng Q."/>
            <person name="Crawford M."/>
            <person name="Antoine C."/>
            <person name="Devon K."/>
            <person name="Galgiani J."/>
            <person name="Orsborn K."/>
            <person name="Lewis M.L."/>
            <person name="Nusbaum C."/>
            <person name="Galagan J."/>
            <person name="Birren B."/>
        </authorList>
    </citation>
    <scope>NUCLEOTIDE SEQUENCE [LARGE SCALE GENOMIC DNA]</scope>
    <source>
        <strain evidence="1 2">RMSCC 3488</strain>
    </source>
</reference>
<dbReference type="Proteomes" id="UP000054567">
    <property type="component" value="Unassembled WGS sequence"/>
</dbReference>
<organism evidence="1 2">
    <name type="scientific">Coccidioides posadasii RMSCC 3488</name>
    <dbReference type="NCBI Taxonomy" id="454284"/>
    <lineage>
        <taxon>Eukaryota</taxon>
        <taxon>Fungi</taxon>
        <taxon>Dikarya</taxon>
        <taxon>Ascomycota</taxon>
        <taxon>Pezizomycotina</taxon>
        <taxon>Eurotiomycetes</taxon>
        <taxon>Eurotiomycetidae</taxon>
        <taxon>Onygenales</taxon>
        <taxon>Onygenaceae</taxon>
        <taxon>Coccidioides</taxon>
    </lineage>
</organism>
<evidence type="ECO:0000313" key="2">
    <source>
        <dbReference type="Proteomes" id="UP000054567"/>
    </source>
</evidence>
<gene>
    <name evidence="1" type="ORF">CPAG_09711</name>
</gene>
<protein>
    <submittedName>
        <fullName evidence="1">Uncharacterized protein</fullName>
    </submittedName>
</protein>
<proteinExistence type="predicted"/>
<dbReference type="VEuPathDB" id="FungiDB:CPAG_09711"/>
<sequence length="131" mass="14505">MFCRHQPPENSGTIKSNSIGLFASIRDELRKQITGMDDSDLVLLKAGAPIPVNPPAPATVIYDADPVVFEAGNLDSFCSVDNRTVPKNTKKTVPSFPFVRDLPTFIILRRSKSIFSPQEWIVEAAFKLETL</sequence>
<evidence type="ECO:0000313" key="1">
    <source>
        <dbReference type="EMBL" id="KMM73422.1"/>
    </source>
</evidence>
<reference evidence="2" key="3">
    <citation type="journal article" date="2010" name="Genome Res.">
        <title>Population genomic sequencing of Coccidioides fungi reveals recent hybridization and transposon control.</title>
        <authorList>
            <person name="Neafsey D.E."/>
            <person name="Barker B.M."/>
            <person name="Sharpton T.J."/>
            <person name="Stajich J.E."/>
            <person name="Park D.J."/>
            <person name="Whiston E."/>
            <person name="Hung C.-Y."/>
            <person name="McMahan C."/>
            <person name="White J."/>
            <person name="Sykes S."/>
            <person name="Heiman D."/>
            <person name="Young S."/>
            <person name="Zeng Q."/>
            <person name="Abouelleil A."/>
            <person name="Aftuck L."/>
            <person name="Bessette D."/>
            <person name="Brown A."/>
            <person name="FitzGerald M."/>
            <person name="Lui A."/>
            <person name="Macdonald J.P."/>
            <person name="Priest M."/>
            <person name="Orbach M.J."/>
            <person name="Galgiani J.N."/>
            <person name="Kirkland T.N."/>
            <person name="Cole G.T."/>
            <person name="Birren B.W."/>
            <person name="Henn M.R."/>
            <person name="Taylor J.W."/>
            <person name="Rounsley S.D."/>
        </authorList>
    </citation>
    <scope>NUCLEOTIDE SEQUENCE [LARGE SCALE GENOMIC DNA]</scope>
    <source>
        <strain evidence="2">RMSCC 3488</strain>
    </source>
</reference>
<name>A0A0J6INC1_COCPO</name>
<dbReference type="EMBL" id="DS268114">
    <property type="protein sequence ID" value="KMM73422.1"/>
    <property type="molecule type" value="Genomic_DNA"/>
</dbReference>
<dbReference type="AlphaFoldDB" id="A0A0J6INC1"/>
<reference evidence="2" key="2">
    <citation type="journal article" date="2009" name="Genome Res.">
        <title>Comparative genomic analyses of the human fungal pathogens Coccidioides and their relatives.</title>
        <authorList>
            <person name="Sharpton T.J."/>
            <person name="Stajich J.E."/>
            <person name="Rounsley S.D."/>
            <person name="Gardner M.J."/>
            <person name="Wortman J.R."/>
            <person name="Jordar V.S."/>
            <person name="Maiti R."/>
            <person name="Kodira C.D."/>
            <person name="Neafsey D.E."/>
            <person name="Zeng Q."/>
            <person name="Hung C.-Y."/>
            <person name="McMahan C."/>
            <person name="Muszewska A."/>
            <person name="Grynberg M."/>
            <person name="Mandel M.A."/>
            <person name="Kellner E.M."/>
            <person name="Barker B.M."/>
            <person name="Galgiani J.N."/>
            <person name="Orbach M.J."/>
            <person name="Kirkland T.N."/>
            <person name="Cole G.T."/>
            <person name="Henn M.R."/>
            <person name="Birren B.W."/>
            <person name="Taylor J.W."/>
        </authorList>
    </citation>
    <scope>NUCLEOTIDE SEQUENCE [LARGE SCALE GENOMIC DNA]</scope>
    <source>
        <strain evidence="2">RMSCC 3488</strain>
    </source>
</reference>